<accession>A0A9N9CNV2</accession>
<evidence type="ECO:0000313" key="2">
    <source>
        <dbReference type="EMBL" id="CAG8610261.1"/>
    </source>
</evidence>
<keyword evidence="3" id="KW-1185">Reference proteome</keyword>
<reference evidence="2" key="1">
    <citation type="submission" date="2021-06" db="EMBL/GenBank/DDBJ databases">
        <authorList>
            <person name="Kallberg Y."/>
            <person name="Tangrot J."/>
            <person name="Rosling A."/>
        </authorList>
    </citation>
    <scope>NUCLEOTIDE SEQUENCE</scope>
    <source>
        <strain evidence="2">CL551</strain>
    </source>
</reference>
<feature type="compositionally biased region" description="Basic residues" evidence="1">
    <location>
        <begin position="146"/>
        <end position="156"/>
    </location>
</feature>
<comment type="caution">
    <text evidence="2">The sequence shown here is derived from an EMBL/GenBank/DDBJ whole genome shotgun (WGS) entry which is preliminary data.</text>
</comment>
<dbReference type="AlphaFoldDB" id="A0A9N9CNV2"/>
<dbReference type="EMBL" id="CAJVPV010006782">
    <property type="protein sequence ID" value="CAG8610261.1"/>
    <property type="molecule type" value="Genomic_DNA"/>
</dbReference>
<evidence type="ECO:0000256" key="1">
    <source>
        <dbReference type="SAM" id="MobiDB-lite"/>
    </source>
</evidence>
<sequence length="156" mass="17894">DQGTLRRKREKPVMPNGKELELPIMGFQQSGGIKIMGAIRKSGGKQVNNKSQMNKPYKKKKELSIIFDSTMKVYGPEIGNTGMLWDQDHYELPMLQKRKQEWDAVYIKGSVCTNKIKTTPKNQYTRLQNKEEKDLHKKNSGNVGHCGKKNQKSLNE</sequence>
<feature type="region of interest" description="Disordered" evidence="1">
    <location>
        <begin position="122"/>
        <end position="156"/>
    </location>
</feature>
<protein>
    <submittedName>
        <fullName evidence="2">2380_t:CDS:1</fullName>
    </submittedName>
</protein>
<name>A0A9N9CNV2_9GLOM</name>
<proteinExistence type="predicted"/>
<evidence type="ECO:0000313" key="3">
    <source>
        <dbReference type="Proteomes" id="UP000789342"/>
    </source>
</evidence>
<feature type="compositionally biased region" description="Basic and acidic residues" evidence="1">
    <location>
        <begin position="128"/>
        <end position="137"/>
    </location>
</feature>
<dbReference type="Proteomes" id="UP000789342">
    <property type="component" value="Unassembled WGS sequence"/>
</dbReference>
<gene>
    <name evidence="2" type="ORF">AMORRO_LOCUS8186</name>
</gene>
<organism evidence="2 3">
    <name type="scientific">Acaulospora morrowiae</name>
    <dbReference type="NCBI Taxonomy" id="94023"/>
    <lineage>
        <taxon>Eukaryota</taxon>
        <taxon>Fungi</taxon>
        <taxon>Fungi incertae sedis</taxon>
        <taxon>Mucoromycota</taxon>
        <taxon>Glomeromycotina</taxon>
        <taxon>Glomeromycetes</taxon>
        <taxon>Diversisporales</taxon>
        <taxon>Acaulosporaceae</taxon>
        <taxon>Acaulospora</taxon>
    </lineage>
</organism>
<feature type="non-terminal residue" evidence="2">
    <location>
        <position position="156"/>
    </location>
</feature>